<dbReference type="InterPro" id="IPR036179">
    <property type="entry name" value="Ig-like_dom_sf"/>
</dbReference>
<accession>A0A9W7T735</accession>
<reference evidence="3" key="1">
    <citation type="submission" date="2021-02" db="EMBL/GenBank/DDBJ databases">
        <title>Comparative genomics reveals that relaxation of natural selection precedes convergent phenotypic evolution of cavefish.</title>
        <authorList>
            <person name="Peng Z."/>
        </authorList>
    </citation>
    <scope>NUCLEOTIDE SEQUENCE</scope>
    <source>
        <tissue evidence="3">Muscle</tissue>
    </source>
</reference>
<organism evidence="3 4">
    <name type="scientific">Triplophysa rosa</name>
    <name type="common">Cave loach</name>
    <dbReference type="NCBI Taxonomy" id="992332"/>
    <lineage>
        <taxon>Eukaryota</taxon>
        <taxon>Metazoa</taxon>
        <taxon>Chordata</taxon>
        <taxon>Craniata</taxon>
        <taxon>Vertebrata</taxon>
        <taxon>Euteleostomi</taxon>
        <taxon>Actinopterygii</taxon>
        <taxon>Neopterygii</taxon>
        <taxon>Teleostei</taxon>
        <taxon>Ostariophysi</taxon>
        <taxon>Cypriniformes</taxon>
        <taxon>Nemacheilidae</taxon>
        <taxon>Triplophysa</taxon>
    </lineage>
</organism>
<dbReference type="InterPro" id="IPR013106">
    <property type="entry name" value="Ig_V-set"/>
</dbReference>
<feature type="domain" description="Immunoglobulin V-set" evidence="2">
    <location>
        <begin position="26"/>
        <end position="119"/>
    </location>
</feature>
<evidence type="ECO:0000256" key="1">
    <source>
        <dbReference type="SAM" id="SignalP"/>
    </source>
</evidence>
<feature type="chain" id="PRO_5040983425" description="Immunoglobulin V-set domain-containing protein" evidence="1">
    <location>
        <begin position="21"/>
        <end position="192"/>
    </location>
</feature>
<dbReference type="Pfam" id="PF07686">
    <property type="entry name" value="V-set"/>
    <property type="match status" value="1"/>
</dbReference>
<dbReference type="EMBL" id="JAFHDT010000025">
    <property type="protein sequence ID" value="KAI7791271.1"/>
    <property type="molecule type" value="Genomic_DNA"/>
</dbReference>
<dbReference type="SUPFAM" id="SSF48726">
    <property type="entry name" value="Immunoglobulin"/>
    <property type="match status" value="1"/>
</dbReference>
<evidence type="ECO:0000313" key="4">
    <source>
        <dbReference type="Proteomes" id="UP001059041"/>
    </source>
</evidence>
<keyword evidence="1" id="KW-0732">Signal</keyword>
<sequence length="192" mass="22102">MRTTPLLFFYLLLCCQTTESLTLKRVILGGNVTLDCELDNKEIYWVFMTPPESLVVILRTFTADSIKPAFYDQRLKSKYSSKTLSRLFISCITKDELGIYYCEKVDTTGLQLSNGTKLYTTEENDQPQHMQHNTTTTHSALTLTSISLNVLLFITIIGLSRKSGKPYQNVKEKQFDDLNTEEFTEVEFCQYE</sequence>
<name>A0A9W7T735_TRIRA</name>
<gene>
    <name evidence="3" type="ORF">IRJ41_014242</name>
</gene>
<comment type="caution">
    <text evidence="3">The sequence shown here is derived from an EMBL/GenBank/DDBJ whole genome shotgun (WGS) entry which is preliminary data.</text>
</comment>
<feature type="signal peptide" evidence="1">
    <location>
        <begin position="1"/>
        <end position="20"/>
    </location>
</feature>
<evidence type="ECO:0000313" key="3">
    <source>
        <dbReference type="EMBL" id="KAI7791271.1"/>
    </source>
</evidence>
<dbReference type="Gene3D" id="2.60.40.10">
    <property type="entry name" value="Immunoglobulins"/>
    <property type="match status" value="1"/>
</dbReference>
<dbReference type="InterPro" id="IPR013783">
    <property type="entry name" value="Ig-like_fold"/>
</dbReference>
<proteinExistence type="predicted"/>
<evidence type="ECO:0000259" key="2">
    <source>
        <dbReference type="Pfam" id="PF07686"/>
    </source>
</evidence>
<protein>
    <recommendedName>
        <fullName evidence="2">Immunoglobulin V-set domain-containing protein</fullName>
    </recommendedName>
</protein>
<keyword evidence="4" id="KW-1185">Reference proteome</keyword>
<dbReference type="Proteomes" id="UP001059041">
    <property type="component" value="Linkage Group LG25"/>
</dbReference>
<dbReference type="AlphaFoldDB" id="A0A9W7T735"/>